<dbReference type="KEGG" id="hspo:JGZ69_10570"/>
<reference evidence="4 6" key="2">
    <citation type="submission" date="2020-12" db="EMBL/GenBank/DDBJ databases">
        <title>Taxonomic evaluation of the Bacillus sporothermodurans group of bacteria based on whole genome sequences.</title>
        <authorList>
            <person name="Fiedler G."/>
            <person name="Herbstmann A.-D."/>
            <person name="Doll E."/>
            <person name="Wenning M."/>
            <person name="Brinks E."/>
            <person name="Kabisch J."/>
            <person name="Breitenwieser F."/>
            <person name="Lappann M."/>
            <person name="Boehnlein C."/>
            <person name="Franz C."/>
        </authorList>
    </citation>
    <scope>NUCLEOTIDE SEQUENCE [LARGE SCALE GENOMIC DNA]</scope>
    <source>
        <strain evidence="4 6">DSM 10599</strain>
    </source>
</reference>
<dbReference type="RefSeq" id="WP_066228180.1">
    <property type="nucleotide sequence ID" value="NZ_CP066701.1"/>
</dbReference>
<dbReference type="GO" id="GO:0005737">
    <property type="term" value="C:cytoplasm"/>
    <property type="evidence" value="ECO:0007669"/>
    <property type="project" value="TreeGrafter"/>
</dbReference>
<reference evidence="3 5" key="1">
    <citation type="submission" date="2016-01" db="EMBL/GenBank/DDBJ databases">
        <title>Genome Sequences of Twelve Sporeforming Bacillus Species Isolated from Foods.</title>
        <authorList>
            <person name="Berendsen E.M."/>
            <person name="Wells-Bennik M.H."/>
            <person name="Krawcyk A.O."/>
            <person name="De Jong A."/>
            <person name="Holsappel S."/>
            <person name="Eijlander R.T."/>
            <person name="Kuipers O.P."/>
        </authorList>
    </citation>
    <scope>NUCLEOTIDE SEQUENCE [LARGE SCALE GENOMIC DNA]</scope>
    <source>
        <strain evidence="3 5">B4102</strain>
    </source>
</reference>
<proteinExistence type="predicted"/>
<dbReference type="EMBL" id="LQYN01000019">
    <property type="protein sequence ID" value="KYD10012.1"/>
    <property type="molecule type" value="Genomic_DNA"/>
</dbReference>
<feature type="domain" description="FAD dependent oxidoreductase" evidence="2">
    <location>
        <begin position="7"/>
        <end position="338"/>
    </location>
</feature>
<keyword evidence="1 3" id="KW-0560">Oxidoreductase</keyword>
<dbReference type="InterPro" id="IPR006076">
    <property type="entry name" value="FAD-dep_OxRdtase"/>
</dbReference>
<protein>
    <submittedName>
        <fullName evidence="4">FAD-binding oxidoreductase</fullName>
    </submittedName>
    <submittedName>
        <fullName evidence="3">Glycine oxidase ThiO</fullName>
        <ecNumber evidence="3">1.4.3.19</ecNumber>
    </submittedName>
</protein>
<sequence length="357" mass="39774">MNTSYETIIIGGGVIGNSIAYHLSERYKEGVLVIDKKYPLSGTSGSTQAWVWVHNKTPSSYAEFSMYSAELYPYLSKKIGDVEYKRTGGLSPFFNEKDRDKAKRLAESYREIGIKIKVLSREEVIEKEPSINPNVAGATFSKIDGNVNPFRLVDMYMRAAKKNGIEYSYYNEVIDIQKKNDQFIVFTKKGEYTCKNVILAGGTWSRELGKMLGVHIPVNQVRGQILVTEPLKPFINYTISGMRQANNGEVLIGYSMEEAGFNRSTTLDVMQETANMAMYYIPDLGKAKVVRAFSGIRAVPEDGLPIIGKVPSVENLYVATMHSGITLSPLVGTLMTELLVDGDTSLSIAPYSIERFK</sequence>
<dbReference type="Pfam" id="PF01266">
    <property type="entry name" value="DAO"/>
    <property type="match status" value="1"/>
</dbReference>
<dbReference type="AlphaFoldDB" id="A0A150LE34"/>
<dbReference type="Proteomes" id="UP000595512">
    <property type="component" value="Chromosome"/>
</dbReference>
<dbReference type="SUPFAM" id="SSF51905">
    <property type="entry name" value="FAD/NAD(P)-binding domain"/>
    <property type="match status" value="1"/>
</dbReference>
<dbReference type="SUPFAM" id="SSF54373">
    <property type="entry name" value="FAD-linked reductases, C-terminal domain"/>
    <property type="match status" value="1"/>
</dbReference>
<evidence type="ECO:0000313" key="3">
    <source>
        <dbReference type="EMBL" id="KYD10012.1"/>
    </source>
</evidence>
<dbReference type="PANTHER" id="PTHR13847:SF287">
    <property type="entry name" value="FAD-DEPENDENT OXIDOREDUCTASE DOMAIN-CONTAINING PROTEIN 1"/>
    <property type="match status" value="1"/>
</dbReference>
<organism evidence="3 5">
    <name type="scientific">Heyndrickxia sporothermodurans</name>
    <dbReference type="NCBI Taxonomy" id="46224"/>
    <lineage>
        <taxon>Bacteria</taxon>
        <taxon>Bacillati</taxon>
        <taxon>Bacillota</taxon>
        <taxon>Bacilli</taxon>
        <taxon>Bacillales</taxon>
        <taxon>Bacillaceae</taxon>
        <taxon>Heyndrickxia</taxon>
    </lineage>
</organism>
<name>A0A150LE34_9BACI</name>
<dbReference type="EC" id="1.4.3.19" evidence="3"/>
<dbReference type="PATRIC" id="fig|46224.3.peg.1475"/>
<dbReference type="STRING" id="46224.B4102_2425"/>
<dbReference type="GO" id="GO:0043799">
    <property type="term" value="F:glycine oxidase activity"/>
    <property type="evidence" value="ECO:0007669"/>
    <property type="project" value="UniProtKB-EC"/>
</dbReference>
<dbReference type="Proteomes" id="UP000075666">
    <property type="component" value="Unassembled WGS sequence"/>
</dbReference>
<accession>A0A150LE34</accession>
<dbReference type="InterPro" id="IPR036188">
    <property type="entry name" value="FAD/NAD-bd_sf"/>
</dbReference>
<dbReference type="GeneID" id="62497956"/>
<evidence type="ECO:0000259" key="2">
    <source>
        <dbReference type="Pfam" id="PF01266"/>
    </source>
</evidence>
<dbReference type="Gene3D" id="3.50.50.60">
    <property type="entry name" value="FAD/NAD(P)-binding domain"/>
    <property type="match status" value="1"/>
</dbReference>
<evidence type="ECO:0000256" key="1">
    <source>
        <dbReference type="ARBA" id="ARBA00023002"/>
    </source>
</evidence>
<evidence type="ECO:0000313" key="6">
    <source>
        <dbReference type="Proteomes" id="UP000595512"/>
    </source>
</evidence>
<evidence type="ECO:0000313" key="5">
    <source>
        <dbReference type="Proteomes" id="UP000075666"/>
    </source>
</evidence>
<dbReference type="Gene3D" id="3.30.9.10">
    <property type="entry name" value="D-Amino Acid Oxidase, subunit A, domain 2"/>
    <property type="match status" value="1"/>
</dbReference>
<dbReference type="EMBL" id="CP066701">
    <property type="protein sequence ID" value="QQX27151.1"/>
    <property type="molecule type" value="Genomic_DNA"/>
</dbReference>
<evidence type="ECO:0000313" key="4">
    <source>
        <dbReference type="EMBL" id="QQX27151.1"/>
    </source>
</evidence>
<dbReference type="PANTHER" id="PTHR13847">
    <property type="entry name" value="SARCOSINE DEHYDROGENASE-RELATED"/>
    <property type="match status" value="1"/>
</dbReference>
<dbReference type="OrthoDB" id="9794226at2"/>
<gene>
    <name evidence="3" type="ORF">B4102_2425</name>
    <name evidence="4" type="ORF">JGZ69_10570</name>
</gene>
<keyword evidence="5" id="KW-1185">Reference proteome</keyword>